<protein>
    <recommendedName>
        <fullName evidence="2">TETRATRICOPEPTIDE REPEAT FAMILY PROTEIN</fullName>
    </recommendedName>
</protein>
<dbReference type="InterPro" id="IPR011990">
    <property type="entry name" value="TPR-like_helical_dom_sf"/>
</dbReference>
<evidence type="ECO:0008006" key="2">
    <source>
        <dbReference type="Google" id="ProtNLM"/>
    </source>
</evidence>
<dbReference type="SMART" id="SM00671">
    <property type="entry name" value="SEL1"/>
    <property type="match status" value="4"/>
</dbReference>
<dbReference type="Gene3D" id="1.25.40.10">
    <property type="entry name" value="Tetratricopeptide repeat domain"/>
    <property type="match status" value="2"/>
</dbReference>
<dbReference type="PANTHER" id="PTHR45011:SF1">
    <property type="entry name" value="DAP3-BINDING CELL DEATH ENHANCER 1"/>
    <property type="match status" value="1"/>
</dbReference>
<accession>A0A3B0X7L7</accession>
<organism evidence="1">
    <name type="scientific">hydrothermal vent metagenome</name>
    <dbReference type="NCBI Taxonomy" id="652676"/>
    <lineage>
        <taxon>unclassified sequences</taxon>
        <taxon>metagenomes</taxon>
        <taxon>ecological metagenomes</taxon>
    </lineage>
</organism>
<dbReference type="InterPro" id="IPR006597">
    <property type="entry name" value="Sel1-like"/>
</dbReference>
<gene>
    <name evidence="1" type="ORF">MNBD_GAMMA11-1119</name>
</gene>
<feature type="non-terminal residue" evidence="1">
    <location>
        <position position="229"/>
    </location>
</feature>
<dbReference type="EMBL" id="UOFG01000209">
    <property type="protein sequence ID" value="VAW63741.1"/>
    <property type="molecule type" value="Genomic_DNA"/>
</dbReference>
<reference evidence="1" key="1">
    <citation type="submission" date="2018-06" db="EMBL/GenBank/DDBJ databases">
        <authorList>
            <person name="Zhirakovskaya E."/>
        </authorList>
    </citation>
    <scope>NUCLEOTIDE SEQUENCE</scope>
</reference>
<dbReference type="SUPFAM" id="SSF81901">
    <property type="entry name" value="HCP-like"/>
    <property type="match status" value="1"/>
</dbReference>
<dbReference type="AlphaFoldDB" id="A0A3B0X7L7"/>
<dbReference type="PANTHER" id="PTHR45011">
    <property type="entry name" value="DAP3-BINDING CELL DEATH ENHANCER 1"/>
    <property type="match status" value="1"/>
</dbReference>
<proteinExistence type="predicted"/>
<name>A0A3B0X7L7_9ZZZZ</name>
<dbReference type="InterPro" id="IPR052748">
    <property type="entry name" value="ISR_Activator"/>
</dbReference>
<sequence>MLNLTIENKHRHLFRAPPLPQLSTSSITTDQRVSLLMSIRAIKQFIRLICLLFISLQCSAFPTYMTSEHKAPSSEKINNWLKLANNNNADAQFELGIAYQEGNGVTKDLDQARHWYKKAADAGITGAQNNLGCLLIESDSGPEKITEGVSLLEKAAKANSVHAQMNLAELLIDGTRVKRDYKKAFNWSLKAAELSNDPEAQYMLGILYEQGAGTETDYAKAADFFTLAS</sequence>
<evidence type="ECO:0000313" key="1">
    <source>
        <dbReference type="EMBL" id="VAW63741.1"/>
    </source>
</evidence>
<dbReference type="Pfam" id="PF08238">
    <property type="entry name" value="Sel1"/>
    <property type="match status" value="4"/>
</dbReference>